<dbReference type="FunFam" id="3.30.460.10:FF:000012">
    <property type="entry name" value="GTP pyrophosphokinase YjbM"/>
    <property type="match status" value="1"/>
</dbReference>
<accession>D6GSI6</accession>
<dbReference type="PANTHER" id="PTHR47837:SF2">
    <property type="entry name" value="GTP PYROPHOSPHOKINASE YWAC"/>
    <property type="match status" value="1"/>
</dbReference>
<gene>
    <name evidence="10" type="ordered locus">HMPREF0389_00544</name>
</gene>
<name>D6GSI6_FILAD</name>
<keyword evidence="5" id="KW-0547">Nucleotide-binding</keyword>
<evidence type="ECO:0000256" key="8">
    <source>
        <dbReference type="SAM" id="Coils"/>
    </source>
</evidence>
<evidence type="ECO:0000313" key="11">
    <source>
        <dbReference type="Proteomes" id="UP000007468"/>
    </source>
</evidence>
<dbReference type="Gene3D" id="1.10.287.860">
    <property type="entry name" value="Nucleotidyltransferase"/>
    <property type="match status" value="1"/>
</dbReference>
<dbReference type="Gene3D" id="3.30.460.10">
    <property type="entry name" value="Beta Polymerase, domain 2"/>
    <property type="match status" value="1"/>
</dbReference>
<reference evidence="11" key="1">
    <citation type="submission" date="2010-12" db="EMBL/GenBank/DDBJ databases">
        <title>The genome sequence of Filifactor alocis strain ATCC 35896.</title>
        <authorList>
            <consortium name="The Broad Institute Genome Sequencing Platform"/>
            <person name="Ward D."/>
            <person name="Earl A."/>
            <person name="Feldgarden M."/>
            <person name="Young S.K."/>
            <person name="Gargeya S."/>
            <person name="Zeng Q."/>
            <person name="Alvarado L."/>
            <person name="Berlin A."/>
            <person name="Bochicchio J."/>
            <person name="Chapman S.B."/>
            <person name="Chen Z."/>
            <person name="Freedman E."/>
            <person name="Gellesch M."/>
            <person name="Goldberg J."/>
            <person name="Griggs A."/>
            <person name="Gujja S."/>
            <person name="Heilman E."/>
            <person name="Heiman D."/>
            <person name="Howarth C."/>
            <person name="Mehta T."/>
            <person name="Neiman D."/>
            <person name="Pearson M."/>
            <person name="Roberts A."/>
            <person name="Saif S."/>
            <person name="Shea T."/>
            <person name="Shenoy N."/>
            <person name="Sisk P."/>
            <person name="Stolte C."/>
            <person name="Sykes S."/>
            <person name="White J."/>
            <person name="Yandava C."/>
            <person name="Izard J."/>
            <person name="Blanton J.M."/>
            <person name="Baranova O.V."/>
            <person name="Tanner A.C."/>
            <person name="Dewhirst F.E."/>
            <person name="Haas B."/>
            <person name="Nusbaum C."/>
            <person name="Birren B."/>
        </authorList>
    </citation>
    <scope>NUCLEOTIDE SEQUENCE [LARGE SCALE GENOMIC DNA]</scope>
    <source>
        <strain evidence="11">ATCC 35896 / CCUG 47790 / D40 B5</strain>
    </source>
</reference>
<dbReference type="SUPFAM" id="SSF81301">
    <property type="entry name" value="Nucleotidyltransferase"/>
    <property type="match status" value="1"/>
</dbReference>
<dbReference type="AlphaFoldDB" id="D6GSI6"/>
<dbReference type="GO" id="GO:0016301">
    <property type="term" value="F:kinase activity"/>
    <property type="evidence" value="ECO:0007669"/>
    <property type="project" value="UniProtKB-KW"/>
</dbReference>
<comment type="pathway">
    <text evidence="1">Purine metabolism; ppGpp biosynthesis; ppGpp from GTP: step 1/2.</text>
</comment>
<dbReference type="PATRIC" id="fig|546269.5.peg.102"/>
<dbReference type="Pfam" id="PF04607">
    <property type="entry name" value="RelA_SpoT"/>
    <property type="match status" value="1"/>
</dbReference>
<organism evidence="10 11">
    <name type="scientific">Filifactor alocis (strain ATCC 35896 / CCUG 47790 / D40 B5)</name>
    <name type="common">Fusobacterium alocis</name>
    <dbReference type="NCBI Taxonomy" id="546269"/>
    <lineage>
        <taxon>Bacteria</taxon>
        <taxon>Bacillati</taxon>
        <taxon>Bacillota</taxon>
        <taxon>Clostridia</taxon>
        <taxon>Peptostreptococcales</taxon>
        <taxon>Filifactoraceae</taxon>
        <taxon>Filifactor</taxon>
    </lineage>
</organism>
<dbReference type="InterPro" id="IPR052366">
    <property type="entry name" value="GTP_Pyrophosphokinase"/>
</dbReference>
<keyword evidence="4" id="KW-0808">Transferase</keyword>
<comment type="subunit">
    <text evidence="3">Homotetramer.</text>
</comment>
<evidence type="ECO:0000256" key="6">
    <source>
        <dbReference type="ARBA" id="ARBA00022777"/>
    </source>
</evidence>
<keyword evidence="6" id="KW-0418">Kinase</keyword>
<evidence type="ECO:0000259" key="9">
    <source>
        <dbReference type="SMART" id="SM00954"/>
    </source>
</evidence>
<protein>
    <submittedName>
        <fullName evidence="10">RelA/SpoT domain protein</fullName>
    </submittedName>
</protein>
<dbReference type="InterPro" id="IPR007685">
    <property type="entry name" value="RelA_SpoT"/>
</dbReference>
<proteinExistence type="inferred from homology"/>
<dbReference type="PANTHER" id="PTHR47837">
    <property type="entry name" value="GTP PYROPHOSPHOKINASE YJBM"/>
    <property type="match status" value="1"/>
</dbReference>
<dbReference type="CDD" id="cd05399">
    <property type="entry name" value="NT_Rel-Spo_like"/>
    <property type="match status" value="1"/>
</dbReference>
<evidence type="ECO:0000256" key="5">
    <source>
        <dbReference type="ARBA" id="ARBA00022741"/>
    </source>
</evidence>
<evidence type="ECO:0000313" key="10">
    <source>
        <dbReference type="EMBL" id="EFE28627.2"/>
    </source>
</evidence>
<dbReference type="SMART" id="SM00954">
    <property type="entry name" value="RelA_SpoT"/>
    <property type="match status" value="1"/>
</dbReference>
<sequence length="264" mass="31172">MIDWKKLLLPYECAVEELKVKFKNIRKELRANGQYSPIEFVTGRVKKVTSILEKVKRMDIEVEEIEDKIEDIAGIRIMCQMVEDIYLLVKYIEERQDMQIVYVKDYIKSPKESGYRSYHIIIKYPIQTVYGYKEILAEIQIRTLAMNFWATVEHSLNYKYDKYVPVEIRQRLTKAADAAARLDEEMAFIREEIVSAQVAFEHKSLVVAEITLCIQKIEQLGYTEEALYYQKRLDVTNDDKETEGLLNLKTEVNLFLIKLMEETK</sequence>
<dbReference type="Proteomes" id="UP000007468">
    <property type="component" value="Chromosome"/>
</dbReference>
<keyword evidence="7" id="KW-0067">ATP-binding</keyword>
<dbReference type="eggNOG" id="COG2357">
    <property type="taxonomic scope" value="Bacteria"/>
</dbReference>
<keyword evidence="8" id="KW-0175">Coiled coil</keyword>
<dbReference type="GO" id="GO:0005524">
    <property type="term" value="F:ATP binding"/>
    <property type="evidence" value="ECO:0007669"/>
    <property type="project" value="UniProtKB-KW"/>
</dbReference>
<evidence type="ECO:0000256" key="4">
    <source>
        <dbReference type="ARBA" id="ARBA00022679"/>
    </source>
</evidence>
<dbReference type="KEGG" id="faa:HMPREF0389_00544"/>
<keyword evidence="11" id="KW-1185">Reference proteome</keyword>
<evidence type="ECO:0000256" key="7">
    <source>
        <dbReference type="ARBA" id="ARBA00022840"/>
    </source>
</evidence>
<dbReference type="RefSeq" id="WP_014261768.1">
    <property type="nucleotide sequence ID" value="NC_016630.1"/>
</dbReference>
<dbReference type="InterPro" id="IPR043519">
    <property type="entry name" value="NT_sf"/>
</dbReference>
<dbReference type="GO" id="GO:0015970">
    <property type="term" value="P:guanosine tetraphosphate biosynthetic process"/>
    <property type="evidence" value="ECO:0007669"/>
    <property type="project" value="UniProtKB-UniPathway"/>
</dbReference>
<evidence type="ECO:0000256" key="3">
    <source>
        <dbReference type="ARBA" id="ARBA00011881"/>
    </source>
</evidence>
<evidence type="ECO:0000256" key="1">
    <source>
        <dbReference type="ARBA" id="ARBA00004976"/>
    </source>
</evidence>
<evidence type="ECO:0000256" key="2">
    <source>
        <dbReference type="ARBA" id="ARBA00007476"/>
    </source>
</evidence>
<dbReference type="HOGENOM" id="CLU_077095_2_0_9"/>
<comment type="similarity">
    <text evidence="2">Belongs to the RelA/SpoT family.</text>
</comment>
<dbReference type="STRING" id="546269.HMPREF0389_00544"/>
<dbReference type="UniPathway" id="UPA00908">
    <property type="reaction ID" value="UER00884"/>
</dbReference>
<feature type="coiled-coil region" evidence="8">
    <location>
        <begin position="172"/>
        <end position="199"/>
    </location>
</feature>
<feature type="domain" description="RelA/SpoT" evidence="9">
    <location>
        <begin position="43"/>
        <end position="164"/>
    </location>
</feature>
<dbReference type="EMBL" id="CP002390">
    <property type="protein sequence ID" value="EFE28627.2"/>
    <property type="molecule type" value="Genomic_DNA"/>
</dbReference>